<reference evidence="9" key="1">
    <citation type="submission" date="2020-10" db="EMBL/GenBank/DDBJ databases">
        <title>Chromosome-scale genome assembly of the Allis shad, Alosa alosa.</title>
        <authorList>
            <person name="Margot Z."/>
            <person name="Christophe K."/>
            <person name="Cabau C."/>
            <person name="Louis A."/>
            <person name="Berthelot C."/>
            <person name="Parey E."/>
            <person name="Roest Crollius H."/>
            <person name="Montfort J."/>
            <person name="Robinson-Rechavi M."/>
            <person name="Bucao C."/>
            <person name="Bouchez O."/>
            <person name="Gislard M."/>
            <person name="Lluch J."/>
            <person name="Milhes M."/>
            <person name="Lampietro C."/>
            <person name="Lopez Roques C."/>
            <person name="Donnadieu C."/>
            <person name="Braasch I."/>
            <person name="Desvignes T."/>
            <person name="Postlethwait J."/>
            <person name="Bobe J."/>
            <person name="Guiguen Y."/>
        </authorList>
    </citation>
    <scope>NUCLEOTIDE SEQUENCE</scope>
    <source>
        <strain evidence="9">M-15738</strain>
        <tissue evidence="9">Blood</tissue>
    </source>
</reference>
<dbReference type="AlphaFoldDB" id="A0AAV6G052"/>
<protein>
    <recommendedName>
        <fullName evidence="8">Glycosyltransferase family 92 protein</fullName>
        <ecNumber evidence="8">2.4.1.-</ecNumber>
    </recommendedName>
</protein>
<proteinExistence type="inferred from homology"/>
<evidence type="ECO:0000256" key="2">
    <source>
        <dbReference type="ARBA" id="ARBA00007647"/>
    </source>
</evidence>
<dbReference type="GO" id="GO:0016020">
    <property type="term" value="C:membrane"/>
    <property type="evidence" value="ECO:0007669"/>
    <property type="project" value="UniProtKB-SubCell"/>
</dbReference>
<gene>
    <name evidence="9" type="ORF">AALO_G00212930</name>
</gene>
<dbReference type="InterPro" id="IPR008166">
    <property type="entry name" value="Glyco_transf_92"/>
</dbReference>
<evidence type="ECO:0000256" key="5">
    <source>
        <dbReference type="ARBA" id="ARBA00022692"/>
    </source>
</evidence>
<feature type="transmembrane region" description="Helical" evidence="8">
    <location>
        <begin position="20"/>
        <end position="43"/>
    </location>
</feature>
<accession>A0AAV6G052</accession>
<sequence>MMGKKSMICNASYNCTIKKLKCGIVITFVVALLGIMFMFSHIWSSGYWSSESQGQHWVKKMNCSVSNCLHTVSTETFVGIQGCKTLYFNAFLEHRTSFPSVRVLAIVWRAEETPHYCVLYCEDMLFVVSTKKTVHSTHYYFPYGMADFLCTIPGDCKPKHASLTTAGSDYVNSTFISVLNQEPRDSDFPVDITICISTMFNGYNNVLQFIQAMEIYRLLGAQKLVVYKSSCSPDMEEVLRYYQDNLGFVEVLPWLIGAHINVSSHWLISESPGDLHYNGQIQALHDCMYRNMYSSKYVFLHDPDEIILPYLDKNWRDFLER</sequence>
<comment type="similarity">
    <text evidence="2 8">Belongs to the glycosyltransferase 92 family.</text>
</comment>
<dbReference type="PANTHER" id="PTHR21461:SF52">
    <property type="entry name" value="GLYCOSYLTRANSFERASE FAMILY 92 PROTEIN"/>
    <property type="match status" value="1"/>
</dbReference>
<keyword evidence="3 8" id="KW-0328">Glycosyltransferase</keyword>
<evidence type="ECO:0000256" key="4">
    <source>
        <dbReference type="ARBA" id="ARBA00022679"/>
    </source>
</evidence>
<keyword evidence="7 8" id="KW-0472">Membrane</keyword>
<dbReference type="PANTHER" id="PTHR21461">
    <property type="entry name" value="GLYCOSYLTRANSFERASE FAMILY 92 PROTEIN"/>
    <property type="match status" value="1"/>
</dbReference>
<evidence type="ECO:0000256" key="3">
    <source>
        <dbReference type="ARBA" id="ARBA00022676"/>
    </source>
</evidence>
<dbReference type="EMBL" id="JADWDJ010000016">
    <property type="protein sequence ID" value="KAG5268469.1"/>
    <property type="molecule type" value="Genomic_DNA"/>
</dbReference>
<keyword evidence="10" id="KW-1185">Reference proteome</keyword>
<dbReference type="GO" id="GO:0016757">
    <property type="term" value="F:glycosyltransferase activity"/>
    <property type="evidence" value="ECO:0007669"/>
    <property type="project" value="UniProtKB-UniRule"/>
</dbReference>
<name>A0AAV6G052_9TELE</name>
<comment type="subcellular location">
    <subcellularLocation>
        <location evidence="1">Membrane</location>
        <topology evidence="1">Single-pass membrane protein</topology>
    </subcellularLocation>
</comment>
<keyword evidence="4 8" id="KW-0808">Transferase</keyword>
<feature type="non-terminal residue" evidence="9">
    <location>
        <position position="321"/>
    </location>
</feature>
<evidence type="ECO:0000256" key="7">
    <source>
        <dbReference type="ARBA" id="ARBA00023136"/>
    </source>
</evidence>
<organism evidence="9 10">
    <name type="scientific">Alosa alosa</name>
    <name type="common">allis shad</name>
    <dbReference type="NCBI Taxonomy" id="278164"/>
    <lineage>
        <taxon>Eukaryota</taxon>
        <taxon>Metazoa</taxon>
        <taxon>Chordata</taxon>
        <taxon>Craniata</taxon>
        <taxon>Vertebrata</taxon>
        <taxon>Euteleostomi</taxon>
        <taxon>Actinopterygii</taxon>
        <taxon>Neopterygii</taxon>
        <taxon>Teleostei</taxon>
        <taxon>Clupei</taxon>
        <taxon>Clupeiformes</taxon>
        <taxon>Clupeoidei</taxon>
        <taxon>Clupeidae</taxon>
        <taxon>Alosa</taxon>
    </lineage>
</organism>
<evidence type="ECO:0000313" key="10">
    <source>
        <dbReference type="Proteomes" id="UP000823561"/>
    </source>
</evidence>
<dbReference type="GO" id="GO:0005737">
    <property type="term" value="C:cytoplasm"/>
    <property type="evidence" value="ECO:0007669"/>
    <property type="project" value="TreeGrafter"/>
</dbReference>
<evidence type="ECO:0000313" key="9">
    <source>
        <dbReference type="EMBL" id="KAG5268469.1"/>
    </source>
</evidence>
<evidence type="ECO:0000256" key="1">
    <source>
        <dbReference type="ARBA" id="ARBA00004167"/>
    </source>
</evidence>
<dbReference type="EC" id="2.4.1.-" evidence="8"/>
<evidence type="ECO:0000256" key="8">
    <source>
        <dbReference type="RuleBase" id="RU366017"/>
    </source>
</evidence>
<comment type="caution">
    <text evidence="9">The sequence shown here is derived from an EMBL/GenBank/DDBJ whole genome shotgun (WGS) entry which is preliminary data.</text>
</comment>
<keyword evidence="5 8" id="KW-0812">Transmembrane</keyword>
<dbReference type="Proteomes" id="UP000823561">
    <property type="component" value="Chromosome 16"/>
</dbReference>
<keyword evidence="6 8" id="KW-1133">Transmembrane helix</keyword>
<evidence type="ECO:0000256" key="6">
    <source>
        <dbReference type="ARBA" id="ARBA00022989"/>
    </source>
</evidence>
<dbReference type="Pfam" id="PF01697">
    <property type="entry name" value="Glyco_transf_92"/>
    <property type="match status" value="1"/>
</dbReference>